<proteinExistence type="predicted"/>
<evidence type="ECO:0000313" key="1">
    <source>
        <dbReference type="EMBL" id="RKP14192.1"/>
    </source>
</evidence>
<sequence>MYTDQFEWEVPYAKGAPERFAECVAMELGLPSTFPSLIAHGIREQADAYARALHDLDHPASG</sequence>
<reference evidence="2" key="1">
    <citation type="journal article" date="2018" name="Nat. Microbiol.">
        <title>Leveraging single-cell genomics to expand the fungal tree of life.</title>
        <authorList>
            <person name="Ahrendt S.R."/>
            <person name="Quandt C.A."/>
            <person name="Ciobanu D."/>
            <person name="Clum A."/>
            <person name="Salamov A."/>
            <person name="Andreopoulos B."/>
            <person name="Cheng J.F."/>
            <person name="Woyke T."/>
            <person name="Pelin A."/>
            <person name="Henrissat B."/>
            <person name="Reynolds N.K."/>
            <person name="Benny G.L."/>
            <person name="Smith M.E."/>
            <person name="James T.Y."/>
            <person name="Grigoriev I.V."/>
        </authorList>
    </citation>
    <scope>NUCLEOTIDE SEQUENCE [LARGE SCALE GENOMIC DNA]</scope>
</reference>
<dbReference type="GO" id="GO:0000228">
    <property type="term" value="C:nuclear chromosome"/>
    <property type="evidence" value="ECO:0007669"/>
    <property type="project" value="InterPro"/>
</dbReference>
<evidence type="ECO:0000313" key="2">
    <source>
        <dbReference type="Proteomes" id="UP000267251"/>
    </source>
</evidence>
<dbReference type="Pfam" id="PF04855">
    <property type="entry name" value="SNF5"/>
    <property type="match status" value="1"/>
</dbReference>
<gene>
    <name evidence="1" type="ORF">BJ684DRAFT_8963</name>
</gene>
<dbReference type="AlphaFoldDB" id="A0A4P9Y5Z5"/>
<accession>A0A4P9Y5Z5</accession>
<keyword evidence="2" id="KW-1185">Reference proteome</keyword>
<dbReference type="GO" id="GO:0006338">
    <property type="term" value="P:chromatin remodeling"/>
    <property type="evidence" value="ECO:0007669"/>
    <property type="project" value="InterPro"/>
</dbReference>
<dbReference type="EMBL" id="KZ987871">
    <property type="protein sequence ID" value="RKP14192.1"/>
    <property type="molecule type" value="Genomic_DNA"/>
</dbReference>
<dbReference type="OrthoDB" id="515064at2759"/>
<feature type="non-terminal residue" evidence="1">
    <location>
        <position position="62"/>
    </location>
</feature>
<organism evidence="1 2">
    <name type="scientific">Piptocephalis cylindrospora</name>
    <dbReference type="NCBI Taxonomy" id="1907219"/>
    <lineage>
        <taxon>Eukaryota</taxon>
        <taxon>Fungi</taxon>
        <taxon>Fungi incertae sedis</taxon>
        <taxon>Zoopagomycota</taxon>
        <taxon>Zoopagomycotina</taxon>
        <taxon>Zoopagomycetes</taxon>
        <taxon>Zoopagales</taxon>
        <taxon>Piptocephalidaceae</taxon>
        <taxon>Piptocephalis</taxon>
    </lineage>
</organism>
<dbReference type="Proteomes" id="UP000267251">
    <property type="component" value="Unassembled WGS sequence"/>
</dbReference>
<name>A0A4P9Y5Z5_9FUNG</name>
<dbReference type="InterPro" id="IPR006939">
    <property type="entry name" value="SNF5"/>
</dbReference>
<protein>
    <submittedName>
        <fullName evidence="1">Uncharacterized protein</fullName>
    </submittedName>
</protein>